<proteinExistence type="predicted"/>
<protein>
    <submittedName>
        <fullName evidence="2">Uncharacterized protein</fullName>
    </submittedName>
</protein>
<feature type="region of interest" description="Disordered" evidence="1">
    <location>
        <begin position="1"/>
        <end position="27"/>
    </location>
</feature>
<gene>
    <name evidence="2" type="ORF">DPMN_131133</name>
</gene>
<dbReference type="Proteomes" id="UP000828390">
    <property type="component" value="Unassembled WGS sequence"/>
</dbReference>
<organism evidence="2 3">
    <name type="scientific">Dreissena polymorpha</name>
    <name type="common">Zebra mussel</name>
    <name type="synonym">Mytilus polymorpha</name>
    <dbReference type="NCBI Taxonomy" id="45954"/>
    <lineage>
        <taxon>Eukaryota</taxon>
        <taxon>Metazoa</taxon>
        <taxon>Spiralia</taxon>
        <taxon>Lophotrochozoa</taxon>
        <taxon>Mollusca</taxon>
        <taxon>Bivalvia</taxon>
        <taxon>Autobranchia</taxon>
        <taxon>Heteroconchia</taxon>
        <taxon>Euheterodonta</taxon>
        <taxon>Imparidentia</taxon>
        <taxon>Neoheterodontei</taxon>
        <taxon>Myida</taxon>
        <taxon>Dreissenoidea</taxon>
        <taxon>Dreissenidae</taxon>
        <taxon>Dreissena</taxon>
    </lineage>
</organism>
<comment type="caution">
    <text evidence="2">The sequence shown here is derived from an EMBL/GenBank/DDBJ whole genome shotgun (WGS) entry which is preliminary data.</text>
</comment>
<evidence type="ECO:0000313" key="3">
    <source>
        <dbReference type="Proteomes" id="UP000828390"/>
    </source>
</evidence>
<dbReference type="EMBL" id="JAIWYP010000005">
    <property type="protein sequence ID" value="KAH3829144.1"/>
    <property type="molecule type" value="Genomic_DNA"/>
</dbReference>
<evidence type="ECO:0000313" key="2">
    <source>
        <dbReference type="EMBL" id="KAH3829144.1"/>
    </source>
</evidence>
<sequence length="129" mass="14216">MEQNCVAGRSKDARGRREDAENCSGREPTATTLNLPATSYGRCIDAVVVVAMSFVWSPLNPQKMIIDCKATVRRHYCDIKRGLREDAQNAINQDAGVTGRRKTAFYRKGVGVLTTTITVLGRRKDASLV</sequence>
<evidence type="ECO:0000256" key="1">
    <source>
        <dbReference type="SAM" id="MobiDB-lite"/>
    </source>
</evidence>
<accession>A0A9D4JZS5</accession>
<name>A0A9D4JZS5_DREPO</name>
<keyword evidence="3" id="KW-1185">Reference proteome</keyword>
<reference evidence="2" key="2">
    <citation type="submission" date="2020-11" db="EMBL/GenBank/DDBJ databases">
        <authorList>
            <person name="McCartney M.A."/>
            <person name="Auch B."/>
            <person name="Kono T."/>
            <person name="Mallez S."/>
            <person name="Becker A."/>
            <person name="Gohl D.M."/>
            <person name="Silverstein K.A.T."/>
            <person name="Koren S."/>
            <person name="Bechman K.B."/>
            <person name="Herman A."/>
            <person name="Abrahante J.E."/>
            <person name="Garbe J."/>
        </authorList>
    </citation>
    <scope>NUCLEOTIDE SEQUENCE</scope>
    <source>
        <strain evidence="2">Duluth1</strain>
        <tissue evidence="2">Whole animal</tissue>
    </source>
</reference>
<reference evidence="2" key="1">
    <citation type="journal article" date="2019" name="bioRxiv">
        <title>The Genome of the Zebra Mussel, Dreissena polymorpha: A Resource for Invasive Species Research.</title>
        <authorList>
            <person name="McCartney M.A."/>
            <person name="Auch B."/>
            <person name="Kono T."/>
            <person name="Mallez S."/>
            <person name="Zhang Y."/>
            <person name="Obille A."/>
            <person name="Becker A."/>
            <person name="Abrahante J.E."/>
            <person name="Garbe J."/>
            <person name="Badalamenti J.P."/>
            <person name="Herman A."/>
            <person name="Mangelson H."/>
            <person name="Liachko I."/>
            <person name="Sullivan S."/>
            <person name="Sone E.D."/>
            <person name="Koren S."/>
            <person name="Silverstein K.A.T."/>
            <person name="Beckman K.B."/>
            <person name="Gohl D.M."/>
        </authorList>
    </citation>
    <scope>NUCLEOTIDE SEQUENCE</scope>
    <source>
        <strain evidence="2">Duluth1</strain>
        <tissue evidence="2">Whole animal</tissue>
    </source>
</reference>
<dbReference type="AlphaFoldDB" id="A0A9D4JZS5"/>
<feature type="compositionally biased region" description="Basic and acidic residues" evidence="1">
    <location>
        <begin position="9"/>
        <end position="20"/>
    </location>
</feature>